<feature type="compositionally biased region" description="Basic residues" evidence="1">
    <location>
        <begin position="105"/>
        <end position="114"/>
    </location>
</feature>
<sequence>MAGLSQNVLNMKFMKGGDNKTPPSNQPTTYKRVKDPSEWFLPNRGQVQQKIKPAMKVSTVGYGSIASFTAEDSEPEKEEVQEEKPAPKKDKSQEADEFLNDIMGKSKKGKKRKAEKSEKSDKPLKKSKKPKKQSS</sequence>
<protein>
    <submittedName>
        <fullName evidence="2">Uncharacterized protein</fullName>
    </submittedName>
</protein>
<feature type="region of interest" description="Disordered" evidence="1">
    <location>
        <begin position="1"/>
        <end position="38"/>
    </location>
</feature>
<comment type="caution">
    <text evidence="2">The sequence shown here is derived from an EMBL/GenBank/DDBJ whole genome shotgun (WGS) entry which is preliminary data.</text>
</comment>
<organism evidence="2 3">
    <name type="scientific">Candidozyma pseudohaemuli</name>
    <dbReference type="NCBI Taxonomy" id="418784"/>
    <lineage>
        <taxon>Eukaryota</taxon>
        <taxon>Fungi</taxon>
        <taxon>Dikarya</taxon>
        <taxon>Ascomycota</taxon>
        <taxon>Saccharomycotina</taxon>
        <taxon>Pichiomycetes</taxon>
        <taxon>Metschnikowiaceae</taxon>
        <taxon>Candidozyma</taxon>
    </lineage>
</organism>
<dbReference type="GeneID" id="36567968"/>
<evidence type="ECO:0000313" key="3">
    <source>
        <dbReference type="Proteomes" id="UP000241107"/>
    </source>
</evidence>
<evidence type="ECO:0000313" key="2">
    <source>
        <dbReference type="EMBL" id="PSK35336.1"/>
    </source>
</evidence>
<feature type="compositionally biased region" description="Basic residues" evidence="1">
    <location>
        <begin position="125"/>
        <end position="135"/>
    </location>
</feature>
<name>A0A2P7YH92_9ASCO</name>
<dbReference type="RefSeq" id="XP_024711852.1">
    <property type="nucleotide sequence ID" value="XM_024859900.1"/>
</dbReference>
<reference evidence="2 3" key="1">
    <citation type="submission" date="2018-03" db="EMBL/GenBank/DDBJ databases">
        <title>Candida pseudohaemulonii genome assembly and annotation.</title>
        <authorList>
            <person name="Munoz J.F."/>
            <person name="Gade L.G."/>
            <person name="Chow N.A."/>
            <person name="Litvintseva A.P."/>
            <person name="Loparev V.N."/>
            <person name="Cuomo C.A."/>
        </authorList>
    </citation>
    <scope>NUCLEOTIDE SEQUENCE [LARGE SCALE GENOMIC DNA]</scope>
    <source>
        <strain evidence="2 3">B12108</strain>
    </source>
</reference>
<dbReference type="AlphaFoldDB" id="A0A2P7YH92"/>
<dbReference type="Pfam" id="PF10175">
    <property type="entry name" value="MPP6"/>
    <property type="match status" value="1"/>
</dbReference>
<accession>A0A2P7YH92</accession>
<feature type="compositionally biased region" description="Acidic residues" evidence="1">
    <location>
        <begin position="71"/>
        <end position="81"/>
    </location>
</feature>
<keyword evidence="3" id="KW-1185">Reference proteome</keyword>
<dbReference type="STRING" id="418784.A0A2P7YH92"/>
<feature type="region of interest" description="Disordered" evidence="1">
    <location>
        <begin position="67"/>
        <end position="135"/>
    </location>
</feature>
<gene>
    <name evidence="2" type="ORF">C7M61_004581</name>
</gene>
<feature type="compositionally biased region" description="Basic and acidic residues" evidence="1">
    <location>
        <begin position="115"/>
        <end position="124"/>
    </location>
</feature>
<dbReference type="Proteomes" id="UP000241107">
    <property type="component" value="Unassembled WGS sequence"/>
</dbReference>
<dbReference type="EMBL" id="PYFQ01000016">
    <property type="protein sequence ID" value="PSK35336.1"/>
    <property type="molecule type" value="Genomic_DNA"/>
</dbReference>
<evidence type="ECO:0000256" key="1">
    <source>
        <dbReference type="SAM" id="MobiDB-lite"/>
    </source>
</evidence>
<dbReference type="OrthoDB" id="4084022at2759"/>
<feature type="compositionally biased region" description="Basic and acidic residues" evidence="1">
    <location>
        <begin position="82"/>
        <end position="94"/>
    </location>
</feature>
<dbReference type="VEuPathDB" id="FungiDB:C7M61_004581"/>
<proteinExistence type="predicted"/>